<dbReference type="EMBL" id="VSSR01000021">
    <property type="protein sequence ID" value="TYL84790.1"/>
    <property type="molecule type" value="Genomic_DNA"/>
</dbReference>
<sequence>MARAAALRAFRPGTMNHDEPWHGTTDTPVSGFYISPPGAGKPPPASHLSGRRFIFPEPHAPSSFRNLVAPNLSVAADLKRGPPPMGDWIMTEDTQHHAVRRNSLLEAALEEMAKFERKEIEFRKKDRAERAADLRLPLDEIKVH</sequence>
<proteinExistence type="predicted"/>
<dbReference type="RefSeq" id="WP_148751439.1">
    <property type="nucleotide sequence ID" value="NZ_VSSR01000021.1"/>
</dbReference>
<dbReference type="OrthoDB" id="8253022at2"/>
<evidence type="ECO:0000313" key="1">
    <source>
        <dbReference type="EMBL" id="TYL84790.1"/>
    </source>
</evidence>
<protein>
    <submittedName>
        <fullName evidence="1">Uncharacterized protein</fullName>
    </submittedName>
</protein>
<accession>A0A5S4WTB5</accession>
<organism evidence="1 2">
    <name type="scientific">Bradyrhizobium cytisi</name>
    <dbReference type="NCBI Taxonomy" id="515489"/>
    <lineage>
        <taxon>Bacteria</taxon>
        <taxon>Pseudomonadati</taxon>
        <taxon>Pseudomonadota</taxon>
        <taxon>Alphaproteobacteria</taxon>
        <taxon>Hyphomicrobiales</taxon>
        <taxon>Nitrobacteraceae</taxon>
        <taxon>Bradyrhizobium</taxon>
    </lineage>
</organism>
<dbReference type="Proteomes" id="UP000324853">
    <property type="component" value="Unassembled WGS sequence"/>
</dbReference>
<name>A0A5S4WTB5_9BRAD</name>
<comment type="caution">
    <text evidence="1">The sequence shown here is derived from an EMBL/GenBank/DDBJ whole genome shotgun (WGS) entry which is preliminary data.</text>
</comment>
<keyword evidence="2" id="KW-1185">Reference proteome</keyword>
<reference evidence="1 2" key="1">
    <citation type="submission" date="2019-08" db="EMBL/GenBank/DDBJ databases">
        <title>Bradyrhizobium hipponensis sp. nov., a rhizobium isolated from a Lupinus angustifolius root nodule in Tunisia.</title>
        <authorList>
            <person name="Off K."/>
            <person name="Rejili M."/>
            <person name="Mars M."/>
            <person name="Brachmann A."/>
            <person name="Marin M."/>
        </authorList>
    </citation>
    <scope>NUCLEOTIDE SEQUENCE [LARGE SCALE GENOMIC DNA]</scope>
    <source>
        <strain evidence="1 2">CTAW11</strain>
    </source>
</reference>
<dbReference type="AlphaFoldDB" id="A0A5S4WTB5"/>
<gene>
    <name evidence="1" type="ORF">FXB38_14070</name>
</gene>
<evidence type="ECO:0000313" key="2">
    <source>
        <dbReference type="Proteomes" id="UP000324853"/>
    </source>
</evidence>